<keyword evidence="2" id="KW-1185">Reference proteome</keyword>
<dbReference type="Proteomes" id="UP001549119">
    <property type="component" value="Unassembled WGS sequence"/>
</dbReference>
<dbReference type="Gene3D" id="3.40.50.300">
    <property type="entry name" value="P-loop containing nucleotide triphosphate hydrolases"/>
    <property type="match status" value="1"/>
</dbReference>
<proteinExistence type="predicted"/>
<comment type="caution">
    <text evidence="1">The sequence shown here is derived from an EMBL/GenBank/DDBJ whole genome shotgun (WGS) entry which is preliminary data.</text>
</comment>
<dbReference type="RefSeq" id="WP_354404917.1">
    <property type="nucleotide sequence ID" value="NZ_JBEPNW010000002.1"/>
</dbReference>
<evidence type="ECO:0000313" key="1">
    <source>
        <dbReference type="EMBL" id="MET3867995.1"/>
    </source>
</evidence>
<dbReference type="EMBL" id="JBEPNW010000002">
    <property type="protein sequence ID" value="MET3867995.1"/>
    <property type="molecule type" value="Genomic_DNA"/>
</dbReference>
<protein>
    <submittedName>
        <fullName evidence="1">Uncharacterized protein</fullName>
    </submittedName>
</protein>
<accession>A0ABV2NNB4</accession>
<organism evidence="1 2">
    <name type="scientific">Methylobacterium radiotolerans</name>
    <dbReference type="NCBI Taxonomy" id="31998"/>
    <lineage>
        <taxon>Bacteria</taxon>
        <taxon>Pseudomonadati</taxon>
        <taxon>Pseudomonadota</taxon>
        <taxon>Alphaproteobacteria</taxon>
        <taxon>Hyphomicrobiales</taxon>
        <taxon>Methylobacteriaceae</taxon>
        <taxon>Methylobacterium</taxon>
    </lineage>
</organism>
<evidence type="ECO:0000313" key="2">
    <source>
        <dbReference type="Proteomes" id="UP001549119"/>
    </source>
</evidence>
<reference evidence="1 2" key="1">
    <citation type="submission" date="2024-06" db="EMBL/GenBank/DDBJ databases">
        <title>Genomics of switchgrass bacterial isolates.</title>
        <authorList>
            <person name="Shade A."/>
        </authorList>
    </citation>
    <scope>NUCLEOTIDE SEQUENCE [LARGE SCALE GENOMIC DNA]</scope>
    <source>
        <strain evidence="1 2">PvP084</strain>
    </source>
</reference>
<gene>
    <name evidence="1" type="ORF">ABIC20_005304</name>
</gene>
<dbReference type="InterPro" id="IPR027417">
    <property type="entry name" value="P-loop_NTPase"/>
</dbReference>
<name>A0ABV2NNB4_9HYPH</name>
<sequence length="182" mass="20651">MSEREREIRQRLKDDFEHYAPRCLRIRTKSGKIVPFTLNRAQQYIHERLQEQLRTSGSVRALILKGRQQGASTYIGGRFFWRTTHKRGVRTFILTHQDDSTAALFEMVSRYHEHCPSLVRPSAGAANAKELLFDRLDSGYKVGTAGSKAVGRGNTLQLFHGSEVGFWPHAQSHASGHPAGHR</sequence>